<name>A0A7X0HKV2_9ACTN</name>
<feature type="region of interest" description="Disordered" evidence="1">
    <location>
        <begin position="1"/>
        <end position="31"/>
    </location>
</feature>
<proteinExistence type="predicted"/>
<accession>A0A7X0HKV2</accession>
<sequence length="31" mass="3206">DGSFSVLSRSQTDSGSALKDVGKPLRAQPDS</sequence>
<organism evidence="3 4">
    <name type="scientific">Streptomyces candidus</name>
    <dbReference type="NCBI Taxonomy" id="67283"/>
    <lineage>
        <taxon>Bacteria</taxon>
        <taxon>Bacillati</taxon>
        <taxon>Actinomycetota</taxon>
        <taxon>Actinomycetes</taxon>
        <taxon>Kitasatosporales</taxon>
        <taxon>Streptomycetaceae</taxon>
        <taxon>Streptomyces</taxon>
    </lineage>
</organism>
<evidence type="ECO:0000313" key="2">
    <source>
        <dbReference type="EMBL" id="MBB6436197.1"/>
    </source>
</evidence>
<feature type="non-terminal residue" evidence="3">
    <location>
        <position position="1"/>
    </location>
</feature>
<dbReference type="EMBL" id="JACHEM010000005">
    <property type="protein sequence ID" value="MBB6436197.1"/>
    <property type="molecule type" value="Genomic_DNA"/>
</dbReference>
<protein>
    <submittedName>
        <fullName evidence="3">Uncharacterized protein</fullName>
    </submittedName>
</protein>
<dbReference type="EMBL" id="JACHEM010000023">
    <property type="protein sequence ID" value="MBB6439540.1"/>
    <property type="molecule type" value="Genomic_DNA"/>
</dbReference>
<evidence type="ECO:0000256" key="1">
    <source>
        <dbReference type="SAM" id="MobiDB-lite"/>
    </source>
</evidence>
<dbReference type="AlphaFoldDB" id="A0A7X0HKV2"/>
<keyword evidence="4" id="KW-1185">Reference proteome</keyword>
<comment type="caution">
    <text evidence="3">The sequence shown here is derived from an EMBL/GenBank/DDBJ whole genome shotgun (WGS) entry which is preliminary data.</text>
</comment>
<feature type="compositionally biased region" description="Polar residues" evidence="1">
    <location>
        <begin position="1"/>
        <end position="15"/>
    </location>
</feature>
<dbReference type="Proteomes" id="UP000540423">
    <property type="component" value="Unassembled WGS sequence"/>
</dbReference>
<evidence type="ECO:0000313" key="3">
    <source>
        <dbReference type="EMBL" id="MBB6439540.1"/>
    </source>
</evidence>
<evidence type="ECO:0000313" key="4">
    <source>
        <dbReference type="Proteomes" id="UP000540423"/>
    </source>
</evidence>
<gene>
    <name evidence="2" type="ORF">HNQ79_002660</name>
    <name evidence="3" type="ORF">HNQ79_006052</name>
</gene>
<reference evidence="3 4" key="1">
    <citation type="submission" date="2020-08" db="EMBL/GenBank/DDBJ databases">
        <title>Genomic Encyclopedia of Type Strains, Phase IV (KMG-IV): sequencing the most valuable type-strain genomes for metagenomic binning, comparative biology and taxonomic classification.</title>
        <authorList>
            <person name="Goeker M."/>
        </authorList>
    </citation>
    <scope>NUCLEOTIDE SEQUENCE [LARGE SCALE GENOMIC DNA]</scope>
    <source>
        <strain evidence="3 4">DSM 40141</strain>
    </source>
</reference>